<reference evidence="2" key="2">
    <citation type="submission" date="2025-08" db="UniProtKB">
        <authorList>
            <consortium name="RefSeq"/>
        </authorList>
    </citation>
    <scope>IDENTIFICATION</scope>
    <source>
        <tissue evidence="2">Leaf</tissue>
    </source>
</reference>
<dbReference type="Proteomes" id="UP000790787">
    <property type="component" value="Chromosome 13"/>
</dbReference>
<proteinExistence type="predicted"/>
<protein>
    <submittedName>
        <fullName evidence="2">Uncharacterized protein LOC142168437</fullName>
    </submittedName>
</protein>
<dbReference type="RefSeq" id="XP_075085213.1">
    <property type="nucleotide sequence ID" value="XM_075229112.1"/>
</dbReference>
<name>A0AC58SJR5_TOBAC</name>
<reference evidence="1" key="1">
    <citation type="journal article" date="2014" name="Nat. Commun.">
        <title>The tobacco genome sequence and its comparison with those of tomato and potato.</title>
        <authorList>
            <person name="Sierro N."/>
            <person name="Battey J.N."/>
            <person name="Ouadi S."/>
            <person name="Bakaher N."/>
            <person name="Bovet L."/>
            <person name="Willig A."/>
            <person name="Goepfert S."/>
            <person name="Peitsch M.C."/>
            <person name="Ivanov N.V."/>
        </authorList>
    </citation>
    <scope>NUCLEOTIDE SEQUENCE [LARGE SCALE GENOMIC DNA]</scope>
</reference>
<evidence type="ECO:0000313" key="2">
    <source>
        <dbReference type="RefSeq" id="XP_075085213.1"/>
    </source>
</evidence>
<sequence>MESFVNMGKIEGYKKFLGFQNCLSNINGKIWFFWSFNYTTTIHASDEQQMTIKIDDGAWDHRFWITYVYARCTTVERQDLWDSIEKMNMRVDCPWYIEGDLNVIWDSSDKLGRKHHKAYKSLDFINCLNNCGMVNIGYVGSTFTWCNNRRPKKRIWKRLDKIFVNNDWEKNFQYNSAKHLARIESNHRALFVTTHNDQQDFIKYFRFLNFRIDQPGFQDIVIEVWQTQILGDPMWRLQAKLKLLSRRLSQWSKEVVGSINDQVNCWEAKMQALEELGIIHNTEQGREELNRAHSEYTRWLGSQEVSLK</sequence>
<evidence type="ECO:0000313" key="1">
    <source>
        <dbReference type="Proteomes" id="UP000790787"/>
    </source>
</evidence>
<accession>A0AC58SJR5</accession>
<organism evidence="1 2">
    <name type="scientific">Nicotiana tabacum</name>
    <name type="common">Common tobacco</name>
    <dbReference type="NCBI Taxonomy" id="4097"/>
    <lineage>
        <taxon>Eukaryota</taxon>
        <taxon>Viridiplantae</taxon>
        <taxon>Streptophyta</taxon>
        <taxon>Embryophyta</taxon>
        <taxon>Tracheophyta</taxon>
        <taxon>Spermatophyta</taxon>
        <taxon>Magnoliopsida</taxon>
        <taxon>eudicotyledons</taxon>
        <taxon>Gunneridae</taxon>
        <taxon>Pentapetalae</taxon>
        <taxon>asterids</taxon>
        <taxon>lamiids</taxon>
        <taxon>Solanales</taxon>
        <taxon>Solanaceae</taxon>
        <taxon>Nicotianoideae</taxon>
        <taxon>Nicotianeae</taxon>
        <taxon>Nicotiana</taxon>
    </lineage>
</organism>
<gene>
    <name evidence="2" type="primary">LOC142168437</name>
</gene>
<keyword evidence="1" id="KW-1185">Reference proteome</keyword>